<evidence type="ECO:0000259" key="1">
    <source>
        <dbReference type="Pfam" id="PF07179"/>
    </source>
</evidence>
<accession>A0ABS9MI66</accession>
<evidence type="ECO:0000259" key="2">
    <source>
        <dbReference type="Pfam" id="PF14581"/>
    </source>
</evidence>
<proteinExistence type="predicted"/>
<dbReference type="Proteomes" id="UP001298681">
    <property type="component" value="Unassembled WGS sequence"/>
</dbReference>
<dbReference type="EMBL" id="JAKNHQ010000006">
    <property type="protein sequence ID" value="MCG4610508.1"/>
    <property type="molecule type" value="Genomic_DNA"/>
</dbReference>
<feature type="domain" description="SseB protein C-terminal" evidence="2">
    <location>
        <begin position="148"/>
        <end position="250"/>
    </location>
</feature>
<dbReference type="InterPro" id="IPR009839">
    <property type="entry name" value="SseB_N"/>
</dbReference>
<organism evidence="3 4">
    <name type="scientific">Anaeromassilibacillus senegalensis</name>
    <dbReference type="NCBI Taxonomy" id="1673717"/>
    <lineage>
        <taxon>Bacteria</taxon>
        <taxon>Bacillati</taxon>
        <taxon>Bacillota</taxon>
        <taxon>Clostridia</taxon>
        <taxon>Eubacteriales</taxon>
        <taxon>Acutalibacteraceae</taxon>
        <taxon>Anaeromassilibacillus</taxon>
    </lineage>
</organism>
<feature type="domain" description="SseB protein N-terminal" evidence="1">
    <location>
        <begin position="16"/>
        <end position="123"/>
    </location>
</feature>
<dbReference type="RefSeq" id="WP_195450745.1">
    <property type="nucleotide sequence ID" value="NZ_JAKNHQ010000006.1"/>
</dbReference>
<evidence type="ECO:0000313" key="3">
    <source>
        <dbReference type="EMBL" id="MCG4610508.1"/>
    </source>
</evidence>
<dbReference type="InterPro" id="IPR027945">
    <property type="entry name" value="SseB_C"/>
</dbReference>
<sequence>MQLNQPVQNPAFISKLKQFDTNKTRKDELELIEEMRKMHYITPVTLDPSPEEGKPNQQTQVKFRAATTTKGESFFAMFSDMDELKKWAPDTKDAMTLDFTELRTLVLGQKGQIAGFVVNPASQNLVIRTNTMEQIANPLQQRPISPDMVVLSKPDPYPKELVQTLCEYFKTRTEVLSAWLFTANYKTNMNEPHHLVIVSLTQGVNHQELFKATVDACHKAMKAGEFLDLMPSSGKFGKQAIEDKKPFYRKGIDVELED</sequence>
<evidence type="ECO:0000313" key="4">
    <source>
        <dbReference type="Proteomes" id="UP001298681"/>
    </source>
</evidence>
<dbReference type="Pfam" id="PF14581">
    <property type="entry name" value="SseB_C"/>
    <property type="match status" value="1"/>
</dbReference>
<keyword evidence="4" id="KW-1185">Reference proteome</keyword>
<protein>
    <submittedName>
        <fullName evidence="3">Enhanced serine sensitivity protein SseB</fullName>
    </submittedName>
</protein>
<comment type="caution">
    <text evidence="3">The sequence shown here is derived from an EMBL/GenBank/DDBJ whole genome shotgun (WGS) entry which is preliminary data.</text>
</comment>
<gene>
    <name evidence="3" type="ORF">L0P57_06120</name>
</gene>
<dbReference type="Pfam" id="PF07179">
    <property type="entry name" value="SseB"/>
    <property type="match status" value="1"/>
</dbReference>
<reference evidence="3 4" key="1">
    <citation type="submission" date="2022-01" db="EMBL/GenBank/DDBJ databases">
        <title>Collection of gut derived symbiotic bacterial strains cultured from healthy donors.</title>
        <authorList>
            <person name="Lin H."/>
            <person name="Kohout C."/>
            <person name="Waligurski E."/>
            <person name="Pamer E.G."/>
        </authorList>
    </citation>
    <scope>NUCLEOTIDE SEQUENCE [LARGE SCALE GENOMIC DNA]</scope>
    <source>
        <strain evidence="3 4">DFI.7.58</strain>
    </source>
</reference>
<name>A0ABS9MI66_9FIRM</name>